<dbReference type="SUPFAM" id="SSF51735">
    <property type="entry name" value="NAD(P)-binding Rossmann-fold domains"/>
    <property type="match status" value="1"/>
</dbReference>
<keyword evidence="1 7" id="KW-0963">Cytoplasm</keyword>
<dbReference type="Pfam" id="PF06971">
    <property type="entry name" value="Put_DNA-bind_N"/>
    <property type="match status" value="1"/>
</dbReference>
<keyword evidence="3 7" id="KW-0805">Transcription regulation</keyword>
<dbReference type="InterPro" id="IPR036388">
    <property type="entry name" value="WH-like_DNA-bd_sf"/>
</dbReference>
<comment type="similarity">
    <text evidence="7">Belongs to the transcriptional regulatory Rex family.</text>
</comment>
<evidence type="ECO:0000313" key="10">
    <source>
        <dbReference type="EMBL" id="GAA2231399.1"/>
    </source>
</evidence>
<evidence type="ECO:0000259" key="9">
    <source>
        <dbReference type="SMART" id="SM00881"/>
    </source>
</evidence>
<gene>
    <name evidence="7" type="primary">rex</name>
    <name evidence="10" type="ORF">GCM10010430_09580</name>
</gene>
<feature type="compositionally biased region" description="Polar residues" evidence="8">
    <location>
        <begin position="107"/>
        <end position="117"/>
    </location>
</feature>
<dbReference type="PANTHER" id="PTHR35786">
    <property type="entry name" value="REDOX-SENSING TRANSCRIPTIONAL REPRESSOR REX"/>
    <property type="match status" value="1"/>
</dbReference>
<dbReference type="SMART" id="SM00881">
    <property type="entry name" value="CoA_binding"/>
    <property type="match status" value="1"/>
</dbReference>
<dbReference type="EMBL" id="BAAATR010000003">
    <property type="protein sequence ID" value="GAA2231399.1"/>
    <property type="molecule type" value="Genomic_DNA"/>
</dbReference>
<evidence type="ECO:0000256" key="6">
    <source>
        <dbReference type="ARBA" id="ARBA00023163"/>
    </source>
</evidence>
<dbReference type="Gene3D" id="3.40.50.720">
    <property type="entry name" value="NAD(P)-binding Rossmann-like Domain"/>
    <property type="match status" value="1"/>
</dbReference>
<dbReference type="NCBIfam" id="NF003994">
    <property type="entry name" value="PRK05472.2-3"/>
    <property type="match status" value="1"/>
</dbReference>
<feature type="region of interest" description="Disordered" evidence="8">
    <location>
        <begin position="331"/>
        <end position="397"/>
    </location>
</feature>
<dbReference type="NCBIfam" id="NF003995">
    <property type="entry name" value="PRK05472.2-4"/>
    <property type="match status" value="1"/>
</dbReference>
<keyword evidence="11" id="KW-1185">Reference proteome</keyword>
<evidence type="ECO:0000256" key="1">
    <source>
        <dbReference type="ARBA" id="ARBA00022490"/>
    </source>
</evidence>
<comment type="function">
    <text evidence="7">Modulates transcription in response to changes in cellular NADH/NAD(+) redox state.</text>
</comment>
<dbReference type="InterPro" id="IPR009718">
    <property type="entry name" value="Rex_DNA-bd_C_dom"/>
</dbReference>
<reference evidence="10 11" key="1">
    <citation type="journal article" date="2019" name="Int. J. Syst. Evol. Microbiol.">
        <title>The Global Catalogue of Microorganisms (GCM) 10K type strain sequencing project: providing services to taxonomists for standard genome sequencing and annotation.</title>
        <authorList>
            <consortium name="The Broad Institute Genomics Platform"/>
            <consortium name="The Broad Institute Genome Sequencing Center for Infectious Disease"/>
            <person name="Wu L."/>
            <person name="Ma J."/>
        </authorList>
    </citation>
    <scope>NUCLEOTIDE SEQUENCE [LARGE SCALE GENOMIC DNA]</scope>
    <source>
        <strain evidence="10 11">JCM 7356</strain>
    </source>
</reference>
<keyword evidence="2 7" id="KW-0678">Repressor</keyword>
<feature type="domain" description="CoA-binding" evidence="9">
    <location>
        <begin position="203"/>
        <end position="304"/>
    </location>
</feature>
<dbReference type="NCBIfam" id="NF003989">
    <property type="entry name" value="PRK05472.1-3"/>
    <property type="match status" value="1"/>
</dbReference>
<evidence type="ECO:0000256" key="2">
    <source>
        <dbReference type="ARBA" id="ARBA00022491"/>
    </source>
</evidence>
<dbReference type="InterPro" id="IPR036291">
    <property type="entry name" value="NAD(P)-bd_dom_sf"/>
</dbReference>
<dbReference type="NCBIfam" id="NF003996">
    <property type="entry name" value="PRK05472.2-5"/>
    <property type="match status" value="1"/>
</dbReference>
<dbReference type="NCBIfam" id="NF003992">
    <property type="entry name" value="PRK05472.2-1"/>
    <property type="match status" value="1"/>
</dbReference>
<sequence length="397" mass="41028">MFSRGPAAGAGREVASGAETGAAAPPFGAVAAGARGSPVRAVIAGRVVAGAGPHRVGRRVVQAAAHDVMRITVRGQIGHHLCAHVHKRIAWLPKPSFTYRSTVAIGRSNQSSSQTPDQGAARRPSRARGIPEATVARLPLYLRALTALSERSVPTVSSEELAAAAGVNSAKLRKDFSYLGSYGTRGVGYDVEYLVYQISRELGLTQDWPVVIVGIGNLGHALANYGGFASRGFRVAALLDADPAVVGSTAAGLPVRHMDELESIVESQQVSIGVITTPPGAAQQVCDRLVEAGVTSILNFAPTVLTVPDGVDVRKVDLSIELQILAFHEQRKAGDEPSPGDSMLDRAPGPVRAAAAKLRRAAGGSGKAERADRSEAANGGKSAPKGADGDLSAVMPA</sequence>
<accession>A0ABN3DHL7</accession>
<protein>
    <recommendedName>
        <fullName evidence="7">Redox-sensing transcriptional repressor Rex</fullName>
    </recommendedName>
</protein>
<evidence type="ECO:0000256" key="8">
    <source>
        <dbReference type="SAM" id="MobiDB-lite"/>
    </source>
</evidence>
<evidence type="ECO:0000313" key="11">
    <source>
        <dbReference type="Proteomes" id="UP001500305"/>
    </source>
</evidence>
<dbReference type="InterPro" id="IPR003781">
    <property type="entry name" value="CoA-bd"/>
</dbReference>
<keyword evidence="5 7" id="KW-0238">DNA-binding</keyword>
<dbReference type="HAMAP" id="MF_01131">
    <property type="entry name" value="Rex"/>
    <property type="match status" value="1"/>
</dbReference>
<dbReference type="PANTHER" id="PTHR35786:SF1">
    <property type="entry name" value="REDOX-SENSING TRANSCRIPTIONAL REPRESSOR REX 1"/>
    <property type="match status" value="1"/>
</dbReference>
<keyword evidence="6 7" id="KW-0804">Transcription</keyword>
<dbReference type="InterPro" id="IPR022876">
    <property type="entry name" value="Tscrpt_rep_Rex"/>
</dbReference>
<dbReference type="NCBIfam" id="NF003993">
    <property type="entry name" value="PRK05472.2-2"/>
    <property type="match status" value="1"/>
</dbReference>
<comment type="caution">
    <text evidence="10">The sequence shown here is derived from an EMBL/GenBank/DDBJ whole genome shotgun (WGS) entry which is preliminary data.</text>
</comment>
<feature type="region of interest" description="Disordered" evidence="8">
    <location>
        <begin position="106"/>
        <end position="128"/>
    </location>
</feature>
<feature type="DNA-binding region" description="H-T-H motif" evidence="7">
    <location>
        <begin position="140"/>
        <end position="179"/>
    </location>
</feature>
<name>A0ABN3DHL7_9ACTN</name>
<dbReference type="Proteomes" id="UP001500305">
    <property type="component" value="Unassembled WGS sequence"/>
</dbReference>
<dbReference type="Gene3D" id="1.10.10.10">
    <property type="entry name" value="Winged helix-like DNA-binding domain superfamily/Winged helix DNA-binding domain"/>
    <property type="match status" value="1"/>
</dbReference>
<comment type="subcellular location">
    <subcellularLocation>
        <location evidence="7">Cytoplasm</location>
    </subcellularLocation>
</comment>
<comment type="subunit">
    <text evidence="7">Homodimer.</text>
</comment>
<dbReference type="SUPFAM" id="SSF46785">
    <property type="entry name" value="Winged helix' DNA-binding domain"/>
    <property type="match status" value="1"/>
</dbReference>
<dbReference type="Pfam" id="PF02629">
    <property type="entry name" value="CoA_binding"/>
    <property type="match status" value="1"/>
</dbReference>
<evidence type="ECO:0000256" key="3">
    <source>
        <dbReference type="ARBA" id="ARBA00023015"/>
    </source>
</evidence>
<keyword evidence="4 7" id="KW-0520">NAD</keyword>
<evidence type="ECO:0000256" key="7">
    <source>
        <dbReference type="HAMAP-Rule" id="MF_01131"/>
    </source>
</evidence>
<organism evidence="10 11">
    <name type="scientific">Kitasatospora cystarginea</name>
    <dbReference type="NCBI Taxonomy" id="58350"/>
    <lineage>
        <taxon>Bacteria</taxon>
        <taxon>Bacillati</taxon>
        <taxon>Actinomycetota</taxon>
        <taxon>Actinomycetes</taxon>
        <taxon>Kitasatosporales</taxon>
        <taxon>Streptomycetaceae</taxon>
        <taxon>Kitasatospora</taxon>
    </lineage>
</organism>
<dbReference type="InterPro" id="IPR058236">
    <property type="entry name" value="Rex_actinobacterial-type"/>
</dbReference>
<dbReference type="InterPro" id="IPR036390">
    <property type="entry name" value="WH_DNA-bd_sf"/>
</dbReference>
<evidence type="ECO:0000256" key="4">
    <source>
        <dbReference type="ARBA" id="ARBA00023027"/>
    </source>
</evidence>
<proteinExistence type="inferred from homology"/>
<evidence type="ECO:0000256" key="5">
    <source>
        <dbReference type="ARBA" id="ARBA00023125"/>
    </source>
</evidence>
<feature type="binding site" evidence="7">
    <location>
        <begin position="214"/>
        <end position="219"/>
    </location>
    <ligand>
        <name>NAD(+)</name>
        <dbReference type="ChEBI" id="CHEBI:57540"/>
    </ligand>
</feature>